<feature type="chain" id="PRO_5038999195" evidence="1">
    <location>
        <begin position="24"/>
        <end position="553"/>
    </location>
</feature>
<dbReference type="GO" id="GO:1904680">
    <property type="term" value="F:peptide transmembrane transporter activity"/>
    <property type="evidence" value="ECO:0007669"/>
    <property type="project" value="TreeGrafter"/>
</dbReference>
<organism evidence="3 4">
    <name type="scientific">Nocardioides panacis</name>
    <dbReference type="NCBI Taxonomy" id="2849501"/>
    <lineage>
        <taxon>Bacteria</taxon>
        <taxon>Bacillati</taxon>
        <taxon>Actinomycetota</taxon>
        <taxon>Actinomycetes</taxon>
        <taxon>Propionibacteriales</taxon>
        <taxon>Nocardioidaceae</taxon>
        <taxon>Nocardioides</taxon>
    </lineage>
</organism>
<evidence type="ECO:0000313" key="3">
    <source>
        <dbReference type="EMBL" id="QWZ06619.1"/>
    </source>
</evidence>
<keyword evidence="4" id="KW-1185">Reference proteome</keyword>
<dbReference type="PANTHER" id="PTHR30290">
    <property type="entry name" value="PERIPLASMIC BINDING COMPONENT OF ABC TRANSPORTER"/>
    <property type="match status" value="1"/>
</dbReference>
<dbReference type="PIRSF" id="PIRSF002741">
    <property type="entry name" value="MppA"/>
    <property type="match status" value="1"/>
</dbReference>
<protein>
    <submittedName>
        <fullName evidence="3">ABC transporter substrate-binding protein</fullName>
    </submittedName>
</protein>
<dbReference type="PANTHER" id="PTHR30290:SF83">
    <property type="entry name" value="ABC TRANSPORTER SUBSTRATE-BINDING PROTEIN"/>
    <property type="match status" value="1"/>
</dbReference>
<dbReference type="EMBL" id="CP077062">
    <property type="protein sequence ID" value="QWZ06619.1"/>
    <property type="molecule type" value="Genomic_DNA"/>
</dbReference>
<proteinExistence type="predicted"/>
<dbReference type="InterPro" id="IPR000914">
    <property type="entry name" value="SBP_5_dom"/>
</dbReference>
<gene>
    <name evidence="3" type="ORF">KRR39_13735</name>
</gene>
<keyword evidence="1" id="KW-0732">Signal</keyword>
<dbReference type="PROSITE" id="PS51257">
    <property type="entry name" value="PROKAR_LIPOPROTEIN"/>
    <property type="match status" value="1"/>
</dbReference>
<accession>A0A975XYV9</accession>
<dbReference type="InterPro" id="IPR039424">
    <property type="entry name" value="SBP_5"/>
</dbReference>
<dbReference type="KEGG" id="nps:KRR39_13735"/>
<dbReference type="Pfam" id="PF00496">
    <property type="entry name" value="SBP_bac_5"/>
    <property type="match status" value="1"/>
</dbReference>
<sequence>MNRTLRALVATAALALTTTACNANSPQESSSSGFHKGGTLTIYSSADEQSFDPAKSQSLAITSQGLVHRRLTTWDIRPGQEPRVVPDLATDTGRASDGGRTWTYTLKPGLKFSDGSPITSADIKYGLERSFAPELSGGLGYHKTLLVGGDKYTGPYDGKELSSVETPDDRTIVFKLGTAYGDWPWIASMPAFAPVPKSADTKPATYGNDPVASGPYEVKSSKPGTAVTLVRNPEWSRETDEIRTGGPDTVVFKLSQEDTVAAQQLIADSGDAKNAFGAGFVPPAQLKQITSNPGAKARLALSKPGALQYLALNNRRPGLKDVRVRRAIEYAVDKRAFQLATGGSQGGEIASTLITPGIPGRQDYDLYPADETGDVAKAKSLLAAAGAENLQLTLVTANDTGSVAKAEAIQQGLQRAGITVKIEPKDVNVYYDAITDDKGDYDLTVGSWQPDFPSANGNISPLFASNQIGGGNFNLSRYSVPQVDALIARATGEVDPSVAQRTWAQADRRIMQDAPVVPLLYARNAFLRGSGVQNFDVSGFPNYPNYLRVSISK</sequence>
<dbReference type="CDD" id="cd08506">
    <property type="entry name" value="PBP2_clavulanate_OppA2"/>
    <property type="match status" value="1"/>
</dbReference>
<dbReference type="RefSeq" id="WP_216937660.1">
    <property type="nucleotide sequence ID" value="NZ_CP077062.1"/>
</dbReference>
<reference evidence="3" key="1">
    <citation type="submission" date="2021-06" db="EMBL/GenBank/DDBJ databases">
        <title>Complete genome sequence of Nocardioides sp. G188.</title>
        <authorList>
            <person name="Im W.-T."/>
        </authorList>
    </citation>
    <scope>NUCLEOTIDE SEQUENCE</scope>
    <source>
        <strain evidence="3">G188</strain>
    </source>
</reference>
<dbReference type="Proteomes" id="UP000683575">
    <property type="component" value="Chromosome"/>
</dbReference>
<evidence type="ECO:0000259" key="2">
    <source>
        <dbReference type="Pfam" id="PF00496"/>
    </source>
</evidence>
<feature type="signal peptide" evidence="1">
    <location>
        <begin position="1"/>
        <end position="23"/>
    </location>
</feature>
<feature type="domain" description="Solute-binding protein family 5" evidence="2">
    <location>
        <begin position="84"/>
        <end position="468"/>
    </location>
</feature>
<evidence type="ECO:0000313" key="4">
    <source>
        <dbReference type="Proteomes" id="UP000683575"/>
    </source>
</evidence>
<evidence type="ECO:0000256" key="1">
    <source>
        <dbReference type="SAM" id="SignalP"/>
    </source>
</evidence>
<dbReference type="AlphaFoldDB" id="A0A975XYV9"/>
<name>A0A975XYV9_9ACTN</name>
<dbReference type="GO" id="GO:0015833">
    <property type="term" value="P:peptide transport"/>
    <property type="evidence" value="ECO:0007669"/>
    <property type="project" value="TreeGrafter"/>
</dbReference>
<dbReference type="InterPro" id="IPR030678">
    <property type="entry name" value="Peptide/Ni-bd"/>
</dbReference>